<comment type="caution">
    <text evidence="2">The sequence shown here is derived from an EMBL/GenBank/DDBJ whole genome shotgun (WGS) entry which is preliminary data.</text>
</comment>
<protein>
    <submittedName>
        <fullName evidence="2">Uncharacterized protein</fullName>
    </submittedName>
</protein>
<evidence type="ECO:0000313" key="2">
    <source>
        <dbReference type="EMBL" id="CAJ1969716.1"/>
    </source>
</evidence>
<accession>A0AAD2GC41</accession>
<name>A0AAD2GC41_9STRA</name>
<dbReference type="AlphaFoldDB" id="A0AAD2GC41"/>
<feature type="signal peptide" evidence="1">
    <location>
        <begin position="1"/>
        <end position="21"/>
    </location>
</feature>
<keyword evidence="1" id="KW-0732">Signal</keyword>
<evidence type="ECO:0000256" key="1">
    <source>
        <dbReference type="SAM" id="SignalP"/>
    </source>
</evidence>
<dbReference type="Proteomes" id="UP001295423">
    <property type="component" value="Unassembled WGS sequence"/>
</dbReference>
<gene>
    <name evidence="2" type="ORF">CYCCA115_LOCUS23851</name>
</gene>
<dbReference type="EMBL" id="CAKOGP040002425">
    <property type="protein sequence ID" value="CAJ1969716.1"/>
    <property type="molecule type" value="Genomic_DNA"/>
</dbReference>
<evidence type="ECO:0000313" key="3">
    <source>
        <dbReference type="Proteomes" id="UP001295423"/>
    </source>
</evidence>
<sequence>MKYSSSILLLTSTLFMPSAQAAQVDCLDEMRYNLESMCRNECSKLNSAAFSVSYAEDDNSCRCFPKTEGQQYSDNGDRKAQLTCYSMTEPKTRVLGYGDCTLAGGSALAGSSHLVLKQCAKQEETSKEEQDHCLDEMRYNLESMCRSECTKHDSVAFSVSYAEDDDSCRCYPKIPGFEGTYTGSHDNTTRLTCYSMEGKKTKVLDYGDCTMDGVVGDFVKKYTLKRCPVSGDRLRRRVLA</sequence>
<proteinExistence type="predicted"/>
<feature type="chain" id="PRO_5042012985" evidence="1">
    <location>
        <begin position="22"/>
        <end position="240"/>
    </location>
</feature>
<organism evidence="2 3">
    <name type="scientific">Cylindrotheca closterium</name>
    <dbReference type="NCBI Taxonomy" id="2856"/>
    <lineage>
        <taxon>Eukaryota</taxon>
        <taxon>Sar</taxon>
        <taxon>Stramenopiles</taxon>
        <taxon>Ochrophyta</taxon>
        <taxon>Bacillariophyta</taxon>
        <taxon>Bacillariophyceae</taxon>
        <taxon>Bacillariophycidae</taxon>
        <taxon>Bacillariales</taxon>
        <taxon>Bacillariaceae</taxon>
        <taxon>Cylindrotheca</taxon>
    </lineage>
</organism>
<reference evidence="2" key="1">
    <citation type="submission" date="2023-08" db="EMBL/GenBank/DDBJ databases">
        <authorList>
            <person name="Audoor S."/>
            <person name="Bilcke G."/>
        </authorList>
    </citation>
    <scope>NUCLEOTIDE SEQUENCE</scope>
</reference>
<keyword evidence="3" id="KW-1185">Reference proteome</keyword>